<feature type="domain" description="HTH araC/xylS-type" evidence="4">
    <location>
        <begin position="221"/>
        <end position="322"/>
    </location>
</feature>
<keyword evidence="1" id="KW-0805">Transcription regulation</keyword>
<evidence type="ECO:0000256" key="1">
    <source>
        <dbReference type="ARBA" id="ARBA00023015"/>
    </source>
</evidence>
<dbReference type="InterPro" id="IPR050204">
    <property type="entry name" value="AraC_XylS_family_regulators"/>
</dbReference>
<dbReference type="PANTHER" id="PTHR46796:SF12">
    <property type="entry name" value="HTH-TYPE DNA-BINDING TRANSCRIPTIONAL ACTIVATOR EUTR"/>
    <property type="match status" value="1"/>
</dbReference>
<protein>
    <recommendedName>
        <fullName evidence="4">HTH araC/xylS-type domain-containing protein</fullName>
    </recommendedName>
</protein>
<proteinExistence type="predicted"/>
<dbReference type="STRING" id="1505087.AYJ54_16565"/>
<dbReference type="InterPro" id="IPR018060">
    <property type="entry name" value="HTH_AraC"/>
</dbReference>
<name>A0A176YNQ2_9BRAD</name>
<organism evidence="5 6">
    <name type="scientific">Bradyrhizobium centrolobii</name>
    <dbReference type="NCBI Taxonomy" id="1505087"/>
    <lineage>
        <taxon>Bacteria</taxon>
        <taxon>Pseudomonadati</taxon>
        <taxon>Pseudomonadota</taxon>
        <taxon>Alphaproteobacteria</taxon>
        <taxon>Hyphomicrobiales</taxon>
        <taxon>Nitrobacteraceae</taxon>
        <taxon>Bradyrhizobium</taxon>
    </lineage>
</organism>
<accession>A0A176YNQ2</accession>
<reference evidence="5 6" key="1">
    <citation type="submission" date="2016-03" db="EMBL/GenBank/DDBJ databases">
        <title>Draft Genome Sequence of the Strain BR 10245 (Bradyrhizobium sp.) isolated from nodules of Centrolobium paraense.</title>
        <authorList>
            <person name="Simoes-Araujo J.L.Sr."/>
            <person name="Barauna A.C."/>
            <person name="Silva K."/>
            <person name="Zilli J.E."/>
        </authorList>
    </citation>
    <scope>NUCLEOTIDE SEQUENCE [LARGE SCALE GENOMIC DNA]</scope>
    <source>
        <strain evidence="5 6">BR 10245</strain>
    </source>
</reference>
<dbReference type="PANTHER" id="PTHR46796">
    <property type="entry name" value="HTH-TYPE TRANSCRIPTIONAL ACTIVATOR RHAS-RELATED"/>
    <property type="match status" value="1"/>
</dbReference>
<dbReference type="GO" id="GO:0003700">
    <property type="term" value="F:DNA-binding transcription factor activity"/>
    <property type="evidence" value="ECO:0007669"/>
    <property type="project" value="InterPro"/>
</dbReference>
<comment type="caution">
    <text evidence="5">The sequence shown here is derived from an EMBL/GenBank/DDBJ whole genome shotgun (WGS) entry which is preliminary data.</text>
</comment>
<evidence type="ECO:0000313" key="6">
    <source>
        <dbReference type="Proteomes" id="UP000076959"/>
    </source>
</evidence>
<dbReference type="OrthoDB" id="7285481at2"/>
<dbReference type="SUPFAM" id="SSF46689">
    <property type="entry name" value="Homeodomain-like"/>
    <property type="match status" value="1"/>
</dbReference>
<dbReference type="Pfam" id="PF12833">
    <property type="entry name" value="HTH_18"/>
    <property type="match status" value="1"/>
</dbReference>
<dbReference type="AlphaFoldDB" id="A0A176YNQ2"/>
<keyword evidence="3" id="KW-0804">Transcription</keyword>
<dbReference type="Proteomes" id="UP000076959">
    <property type="component" value="Unassembled WGS sequence"/>
</dbReference>
<keyword evidence="2" id="KW-0238">DNA-binding</keyword>
<evidence type="ECO:0000256" key="2">
    <source>
        <dbReference type="ARBA" id="ARBA00023125"/>
    </source>
</evidence>
<evidence type="ECO:0000313" key="5">
    <source>
        <dbReference type="EMBL" id="OAF07838.1"/>
    </source>
</evidence>
<sequence length="330" mass="36924">MVNKRSPVGRYTSLHSHRLVSFEDLSELVLGAQTEVMQIGRGRIEGHFIHASIGGLPISAGSFSLGIRSRGVHSRDRITIGMLTSSTERVVRSPSYEMFPGDVLVTPPRGEHDGRYFGGASLFLISLSPTEIESIFGTGSKLAEPSAWRRNLYKGNLDTVQRVIPRLQTLVATLGKGDLVLTEAAAEFWKRAVVEAMTADLLRGMPSELDGPLPSAWRLVRRTEEYLDAHERGPVHISELCNQLHVSRRSLHRAFHEAIGVGPVAFLRYRRLCAIHTALRFHHADDTKISDLAIQHGFLNMGRFAEYYHKLFGEYPSQTRRLEMSDDSIQ</sequence>
<gene>
    <name evidence="5" type="ORF">AYJ54_16565</name>
</gene>
<keyword evidence="6" id="KW-1185">Reference proteome</keyword>
<dbReference type="Gene3D" id="1.10.10.60">
    <property type="entry name" value="Homeodomain-like"/>
    <property type="match status" value="1"/>
</dbReference>
<evidence type="ECO:0000259" key="4">
    <source>
        <dbReference type="PROSITE" id="PS01124"/>
    </source>
</evidence>
<dbReference type="InterPro" id="IPR009057">
    <property type="entry name" value="Homeodomain-like_sf"/>
</dbReference>
<dbReference type="EMBL" id="LUUB01000065">
    <property type="protein sequence ID" value="OAF07838.1"/>
    <property type="molecule type" value="Genomic_DNA"/>
</dbReference>
<evidence type="ECO:0000256" key="3">
    <source>
        <dbReference type="ARBA" id="ARBA00023163"/>
    </source>
</evidence>
<dbReference type="PROSITE" id="PS01124">
    <property type="entry name" value="HTH_ARAC_FAMILY_2"/>
    <property type="match status" value="1"/>
</dbReference>
<dbReference type="SMART" id="SM00342">
    <property type="entry name" value="HTH_ARAC"/>
    <property type="match status" value="1"/>
</dbReference>
<dbReference type="GO" id="GO:0043565">
    <property type="term" value="F:sequence-specific DNA binding"/>
    <property type="evidence" value="ECO:0007669"/>
    <property type="project" value="InterPro"/>
</dbReference>